<proteinExistence type="predicted"/>
<name>A0AAE0YR68_9GAST</name>
<dbReference type="InterPro" id="IPR001304">
    <property type="entry name" value="C-type_lectin-like"/>
</dbReference>
<dbReference type="CDD" id="cd00037">
    <property type="entry name" value="CLECT"/>
    <property type="match status" value="1"/>
</dbReference>
<reference evidence="4" key="1">
    <citation type="journal article" date="2023" name="G3 (Bethesda)">
        <title>A reference genome for the long-term kleptoplast-retaining sea slug Elysia crispata morphotype clarki.</title>
        <authorList>
            <person name="Eastman K.E."/>
            <person name="Pendleton A.L."/>
            <person name="Shaikh M.A."/>
            <person name="Suttiyut T."/>
            <person name="Ogas R."/>
            <person name="Tomko P."/>
            <person name="Gavelis G."/>
            <person name="Widhalm J.R."/>
            <person name="Wisecaver J.H."/>
        </authorList>
    </citation>
    <scope>NUCLEOTIDE SEQUENCE</scope>
    <source>
        <strain evidence="4">ECLA1</strain>
    </source>
</reference>
<evidence type="ECO:0000259" key="3">
    <source>
        <dbReference type="PROSITE" id="PS50041"/>
    </source>
</evidence>
<dbReference type="PROSITE" id="PS50041">
    <property type="entry name" value="C_TYPE_LECTIN_2"/>
    <property type="match status" value="1"/>
</dbReference>
<protein>
    <recommendedName>
        <fullName evidence="3">C-type lectin domain-containing protein</fullName>
    </recommendedName>
</protein>
<gene>
    <name evidence="4" type="ORF">RRG08_026952</name>
</gene>
<evidence type="ECO:0000256" key="1">
    <source>
        <dbReference type="ARBA" id="ARBA00023157"/>
    </source>
</evidence>
<feature type="domain" description="C-type lectin" evidence="3">
    <location>
        <begin position="140"/>
        <end position="254"/>
    </location>
</feature>
<comment type="caution">
    <text evidence="4">The sequence shown here is derived from an EMBL/GenBank/DDBJ whole genome shotgun (WGS) entry which is preliminary data.</text>
</comment>
<feature type="chain" id="PRO_5041924620" description="C-type lectin domain-containing protein" evidence="2">
    <location>
        <begin position="18"/>
        <end position="261"/>
    </location>
</feature>
<dbReference type="Gene3D" id="3.10.100.10">
    <property type="entry name" value="Mannose-Binding Protein A, subunit A"/>
    <property type="match status" value="1"/>
</dbReference>
<evidence type="ECO:0000313" key="5">
    <source>
        <dbReference type="Proteomes" id="UP001283361"/>
    </source>
</evidence>
<dbReference type="AlphaFoldDB" id="A0AAE0YR68"/>
<dbReference type="InterPro" id="IPR016187">
    <property type="entry name" value="CTDL_fold"/>
</dbReference>
<dbReference type="SUPFAM" id="SSF56436">
    <property type="entry name" value="C-type lectin-like"/>
    <property type="match status" value="1"/>
</dbReference>
<accession>A0AAE0YR68</accession>
<sequence>MLLRKVQDFGRLSSVLALVVCVIQPATVTVQDPTAELKFSSANASSISPYVPQRLLSPGWDQVPSVVTCAQRTVSTFPESRGFLYNSTSHLCTPLLWLQGQGAANATAVKSHEGKLYLVNDVCPLDFQLLEYGIRGQLTCVQDHTSSHTYLEATAICNASQSYLVAVKTAEKLALVRAVSGGKDRWVGLDDIVEEGNLVWQIDGANMTEEERTAIFPSHEPNDMRGNEDCVQFRQHTQMLNDKSCAVRHGFICEVSLPGSA</sequence>
<dbReference type="EMBL" id="JAWDGP010005680">
    <property type="protein sequence ID" value="KAK3754358.1"/>
    <property type="molecule type" value="Genomic_DNA"/>
</dbReference>
<dbReference type="InterPro" id="IPR018378">
    <property type="entry name" value="C-type_lectin_CS"/>
</dbReference>
<feature type="signal peptide" evidence="2">
    <location>
        <begin position="1"/>
        <end position="17"/>
    </location>
</feature>
<evidence type="ECO:0000256" key="2">
    <source>
        <dbReference type="SAM" id="SignalP"/>
    </source>
</evidence>
<dbReference type="SMART" id="SM00034">
    <property type="entry name" value="CLECT"/>
    <property type="match status" value="1"/>
</dbReference>
<dbReference type="InterPro" id="IPR016186">
    <property type="entry name" value="C-type_lectin-like/link_sf"/>
</dbReference>
<keyword evidence="1" id="KW-1015">Disulfide bond</keyword>
<evidence type="ECO:0000313" key="4">
    <source>
        <dbReference type="EMBL" id="KAK3754358.1"/>
    </source>
</evidence>
<keyword evidence="5" id="KW-1185">Reference proteome</keyword>
<dbReference type="Proteomes" id="UP001283361">
    <property type="component" value="Unassembled WGS sequence"/>
</dbReference>
<dbReference type="Pfam" id="PF00059">
    <property type="entry name" value="Lectin_C"/>
    <property type="match status" value="1"/>
</dbReference>
<dbReference type="PANTHER" id="PTHR22801:SF63">
    <property type="entry name" value="C-TYPE LECTIN DOMAIN-CONTAINING PROTEIN"/>
    <property type="match status" value="1"/>
</dbReference>
<keyword evidence="2" id="KW-0732">Signal</keyword>
<dbReference type="PROSITE" id="PS00615">
    <property type="entry name" value="C_TYPE_LECTIN_1"/>
    <property type="match status" value="1"/>
</dbReference>
<dbReference type="PANTHER" id="PTHR22801">
    <property type="entry name" value="LITHOSTATHINE"/>
    <property type="match status" value="1"/>
</dbReference>
<organism evidence="4 5">
    <name type="scientific">Elysia crispata</name>
    <name type="common">lettuce slug</name>
    <dbReference type="NCBI Taxonomy" id="231223"/>
    <lineage>
        <taxon>Eukaryota</taxon>
        <taxon>Metazoa</taxon>
        <taxon>Spiralia</taxon>
        <taxon>Lophotrochozoa</taxon>
        <taxon>Mollusca</taxon>
        <taxon>Gastropoda</taxon>
        <taxon>Heterobranchia</taxon>
        <taxon>Euthyneura</taxon>
        <taxon>Panpulmonata</taxon>
        <taxon>Sacoglossa</taxon>
        <taxon>Placobranchoidea</taxon>
        <taxon>Plakobranchidae</taxon>
        <taxon>Elysia</taxon>
    </lineage>
</organism>
<dbReference type="InterPro" id="IPR050801">
    <property type="entry name" value="Ca-Dep_Lectins_ImmuneDev"/>
</dbReference>